<dbReference type="Proteomes" id="UP000234474">
    <property type="component" value="Unassembled WGS sequence"/>
</dbReference>
<reference evidence="3" key="1">
    <citation type="journal article" date="2018" name="Proc. Natl. Acad. Sci. U.S.A.">
        <title>Linking secondary metabolites to gene clusters through genome sequencing of six diverse Aspergillus species.</title>
        <authorList>
            <person name="Kaerboelling I."/>
            <person name="Vesth T.C."/>
            <person name="Frisvad J.C."/>
            <person name="Nybo J.L."/>
            <person name="Theobald S."/>
            <person name="Kuo A."/>
            <person name="Bowyer P."/>
            <person name="Matsuda Y."/>
            <person name="Mondo S."/>
            <person name="Lyhne E.K."/>
            <person name="Kogle M.E."/>
            <person name="Clum A."/>
            <person name="Lipzen A."/>
            <person name="Salamov A."/>
            <person name="Ngan C.Y."/>
            <person name="Daum C."/>
            <person name="Chiniquy J."/>
            <person name="Barry K."/>
            <person name="LaButti K."/>
            <person name="Haridas S."/>
            <person name="Simmons B.A."/>
            <person name="Magnuson J.K."/>
            <person name="Mortensen U.H."/>
            <person name="Larsen T.O."/>
            <person name="Grigoriev I.V."/>
            <person name="Baker S.E."/>
            <person name="Andersen M.R."/>
        </authorList>
    </citation>
    <scope>NUCLEOTIDE SEQUENCE [LARGE SCALE GENOMIC DNA]</scope>
    <source>
        <strain evidence="3">IBT 16806</strain>
    </source>
</reference>
<keyword evidence="1" id="KW-0472">Membrane</keyword>
<protein>
    <recommendedName>
        <fullName evidence="4">Major facilitator superfamily (MFS) profile domain-containing protein</fullName>
    </recommendedName>
</protein>
<dbReference type="VEuPathDB" id="FungiDB:P174DRAFT_465354"/>
<evidence type="ECO:0000256" key="1">
    <source>
        <dbReference type="SAM" id="Phobius"/>
    </source>
</evidence>
<comment type="caution">
    <text evidence="2">The sequence shown here is derived from an EMBL/GenBank/DDBJ whole genome shotgun (WGS) entry which is preliminary data.</text>
</comment>
<keyword evidence="1" id="KW-1133">Transmembrane helix</keyword>
<feature type="transmembrane region" description="Helical" evidence="1">
    <location>
        <begin position="62"/>
        <end position="81"/>
    </location>
</feature>
<keyword evidence="3" id="KW-1185">Reference proteome</keyword>
<evidence type="ECO:0000313" key="3">
    <source>
        <dbReference type="Proteomes" id="UP000234474"/>
    </source>
</evidence>
<proteinExistence type="predicted"/>
<name>A0A2I1CJR1_ASPN1</name>
<gene>
    <name evidence="2" type="ORF">P174DRAFT_465354</name>
</gene>
<sequence length="108" mass="11556">MNQAGGYICTMFCQVEFLTAAVLVKNVGMSQKLAQVLGGCINMMFMFSSILPSFTLDRMQRTVMAGCSGLSLCMLMISALLSRANATTKHAFSSGAVRSFFSTCLSLG</sequence>
<dbReference type="EMBL" id="MSZS01000001">
    <property type="protein sequence ID" value="PKX97868.1"/>
    <property type="molecule type" value="Genomic_DNA"/>
</dbReference>
<dbReference type="RefSeq" id="XP_024686463.1">
    <property type="nucleotide sequence ID" value="XM_024830538.1"/>
</dbReference>
<keyword evidence="1" id="KW-0812">Transmembrane</keyword>
<dbReference type="GeneID" id="36537864"/>
<feature type="transmembrane region" description="Helical" evidence="1">
    <location>
        <begin position="6"/>
        <end position="24"/>
    </location>
</feature>
<organism evidence="2 3">
    <name type="scientific">Aspergillus novofumigatus (strain IBT 16806)</name>
    <dbReference type="NCBI Taxonomy" id="1392255"/>
    <lineage>
        <taxon>Eukaryota</taxon>
        <taxon>Fungi</taxon>
        <taxon>Dikarya</taxon>
        <taxon>Ascomycota</taxon>
        <taxon>Pezizomycotina</taxon>
        <taxon>Eurotiomycetes</taxon>
        <taxon>Eurotiomycetidae</taxon>
        <taxon>Eurotiales</taxon>
        <taxon>Aspergillaceae</taxon>
        <taxon>Aspergillus</taxon>
        <taxon>Aspergillus subgen. Fumigati</taxon>
    </lineage>
</organism>
<accession>A0A2I1CJR1</accession>
<evidence type="ECO:0000313" key="2">
    <source>
        <dbReference type="EMBL" id="PKX97868.1"/>
    </source>
</evidence>
<dbReference type="AlphaFoldDB" id="A0A2I1CJR1"/>
<dbReference type="OrthoDB" id="6612291at2759"/>
<feature type="transmembrane region" description="Helical" evidence="1">
    <location>
        <begin position="36"/>
        <end position="56"/>
    </location>
</feature>
<evidence type="ECO:0008006" key="4">
    <source>
        <dbReference type="Google" id="ProtNLM"/>
    </source>
</evidence>